<evidence type="ECO:0000313" key="12">
    <source>
        <dbReference type="EMBL" id="MDG0816132.1"/>
    </source>
</evidence>
<comment type="caution">
    <text evidence="12">The sequence shown here is derived from an EMBL/GenBank/DDBJ whole genome shotgun (WGS) entry which is preliminary data.</text>
</comment>
<evidence type="ECO:0000313" key="13">
    <source>
        <dbReference type="Proteomes" id="UP001152321"/>
    </source>
</evidence>
<evidence type="ECO:0000256" key="1">
    <source>
        <dbReference type="ARBA" id="ARBA00004496"/>
    </source>
</evidence>
<evidence type="ECO:0000256" key="6">
    <source>
        <dbReference type="ARBA" id="ARBA00022491"/>
    </source>
</evidence>
<keyword evidence="7" id="KW-0479">Metal-binding</keyword>
<dbReference type="Proteomes" id="UP001152321">
    <property type="component" value="Unassembled WGS sequence"/>
</dbReference>
<evidence type="ECO:0000256" key="2">
    <source>
        <dbReference type="ARBA" id="ARBA00007957"/>
    </source>
</evidence>
<dbReference type="InterPro" id="IPR036390">
    <property type="entry name" value="WH_DNA-bd_sf"/>
</dbReference>
<reference evidence="12" key="1">
    <citation type="submission" date="2022-08" db="EMBL/GenBank/DDBJ databases">
        <title>Novel Bdellovibrio Species Isolated from Svalbard: Designation Bdellovibrio svalbardensis.</title>
        <authorList>
            <person name="Mitchell R.J."/>
            <person name="Choi S.Y."/>
        </authorList>
    </citation>
    <scope>NUCLEOTIDE SEQUENCE</scope>
    <source>
        <strain evidence="12">PAP01</strain>
    </source>
</reference>
<dbReference type="SUPFAM" id="SSF46785">
    <property type="entry name" value="Winged helix' DNA-binding domain"/>
    <property type="match status" value="1"/>
</dbReference>
<evidence type="ECO:0000256" key="10">
    <source>
        <dbReference type="ARBA" id="ARBA00023125"/>
    </source>
</evidence>
<evidence type="ECO:0000256" key="3">
    <source>
        <dbReference type="ARBA" id="ARBA00011738"/>
    </source>
</evidence>
<dbReference type="PANTHER" id="PTHR33202">
    <property type="entry name" value="ZINC UPTAKE REGULATION PROTEIN"/>
    <property type="match status" value="1"/>
</dbReference>
<dbReference type="Gene3D" id="1.10.10.10">
    <property type="entry name" value="Winged helix-like DNA-binding domain superfamily/Winged helix DNA-binding domain"/>
    <property type="match status" value="1"/>
</dbReference>
<protein>
    <recommendedName>
        <fullName evidence="4">Ferric uptake regulation protein</fullName>
    </recommendedName>
</protein>
<gene>
    <name evidence="12" type="ORF">NWE73_07140</name>
</gene>
<accession>A0ABT6DH40</accession>
<keyword evidence="9" id="KW-0805">Transcription regulation</keyword>
<comment type="subcellular location">
    <subcellularLocation>
        <location evidence="1">Cytoplasm</location>
    </subcellularLocation>
</comment>
<dbReference type="Pfam" id="PF01475">
    <property type="entry name" value="FUR"/>
    <property type="match status" value="1"/>
</dbReference>
<dbReference type="EMBL" id="JANRMI010000002">
    <property type="protein sequence ID" value="MDG0816132.1"/>
    <property type="molecule type" value="Genomic_DNA"/>
</dbReference>
<evidence type="ECO:0000256" key="5">
    <source>
        <dbReference type="ARBA" id="ARBA00022490"/>
    </source>
</evidence>
<keyword evidence="13" id="KW-1185">Reference proteome</keyword>
<keyword evidence="11" id="KW-0804">Transcription</keyword>
<dbReference type="Gene3D" id="3.30.1490.190">
    <property type="match status" value="1"/>
</dbReference>
<dbReference type="InterPro" id="IPR043135">
    <property type="entry name" value="Fur_C"/>
</dbReference>
<comment type="subunit">
    <text evidence="3">Homodimer.</text>
</comment>
<evidence type="ECO:0000256" key="8">
    <source>
        <dbReference type="ARBA" id="ARBA00022833"/>
    </source>
</evidence>
<evidence type="ECO:0000256" key="7">
    <source>
        <dbReference type="ARBA" id="ARBA00022723"/>
    </source>
</evidence>
<dbReference type="PANTHER" id="PTHR33202:SF2">
    <property type="entry name" value="FERRIC UPTAKE REGULATION PROTEIN"/>
    <property type="match status" value="1"/>
</dbReference>
<dbReference type="InterPro" id="IPR036388">
    <property type="entry name" value="WH-like_DNA-bd_sf"/>
</dbReference>
<dbReference type="InterPro" id="IPR002481">
    <property type="entry name" value="FUR"/>
</dbReference>
<keyword evidence="6" id="KW-0678">Repressor</keyword>
<evidence type="ECO:0000256" key="4">
    <source>
        <dbReference type="ARBA" id="ARBA00020910"/>
    </source>
</evidence>
<comment type="similarity">
    <text evidence="2">Belongs to the Fur family.</text>
</comment>
<keyword evidence="8" id="KW-0862">Zinc</keyword>
<dbReference type="RefSeq" id="WP_277577610.1">
    <property type="nucleotide sequence ID" value="NZ_JANRMI010000002.1"/>
</dbReference>
<proteinExistence type="inferred from homology"/>
<dbReference type="CDD" id="cd07153">
    <property type="entry name" value="Fur_like"/>
    <property type="match status" value="1"/>
</dbReference>
<name>A0ABT6DH40_9BACT</name>
<evidence type="ECO:0000256" key="11">
    <source>
        <dbReference type="ARBA" id="ARBA00023163"/>
    </source>
</evidence>
<keyword evidence="10" id="KW-0238">DNA-binding</keyword>
<evidence type="ECO:0000256" key="9">
    <source>
        <dbReference type="ARBA" id="ARBA00023015"/>
    </source>
</evidence>
<sequence>MGRDSVPFLPRQHDEDIVIHQDSFDEAELKKIIRALNLKVTSQRMAILKTLHEGRRHVTAQELYEKLSKDHPEIGFATVYRFLRTLTEGHFVTEVRMGGLPARYELTPKGHHDHLTCVKCGKICEFENRAIESLQEKVANQFGYRLTHHILELYGVCPECQAKGL</sequence>
<organism evidence="12 13">
    <name type="scientific">Bdellovibrio svalbardensis</name>
    <dbReference type="NCBI Taxonomy" id="2972972"/>
    <lineage>
        <taxon>Bacteria</taxon>
        <taxon>Pseudomonadati</taxon>
        <taxon>Bdellovibrionota</taxon>
        <taxon>Bdellovibrionia</taxon>
        <taxon>Bdellovibrionales</taxon>
        <taxon>Pseudobdellovibrionaceae</taxon>
        <taxon>Bdellovibrio</taxon>
    </lineage>
</organism>
<keyword evidence="5" id="KW-0963">Cytoplasm</keyword>